<feature type="region of interest" description="Disordered" evidence="1">
    <location>
        <begin position="443"/>
        <end position="549"/>
    </location>
</feature>
<feature type="compositionally biased region" description="Polar residues" evidence="1">
    <location>
        <begin position="334"/>
        <end position="344"/>
    </location>
</feature>
<feature type="compositionally biased region" description="Low complexity" evidence="1">
    <location>
        <begin position="510"/>
        <end position="520"/>
    </location>
</feature>
<feature type="compositionally biased region" description="Basic and acidic residues" evidence="1">
    <location>
        <begin position="524"/>
        <end position="536"/>
    </location>
</feature>
<feature type="region of interest" description="Disordered" evidence="1">
    <location>
        <begin position="571"/>
        <end position="644"/>
    </location>
</feature>
<feature type="compositionally biased region" description="Basic and acidic residues" evidence="1">
    <location>
        <begin position="316"/>
        <end position="328"/>
    </location>
</feature>
<feature type="region of interest" description="Disordered" evidence="1">
    <location>
        <begin position="1"/>
        <end position="42"/>
    </location>
</feature>
<dbReference type="PANTHER" id="PTHR43433:SF10">
    <property type="entry name" value="AB HYDROLASE-1 DOMAIN-CONTAINING PROTEIN"/>
    <property type="match status" value="1"/>
</dbReference>
<dbReference type="SUPFAM" id="SSF53474">
    <property type="entry name" value="alpha/beta-Hydrolases"/>
    <property type="match status" value="1"/>
</dbReference>
<proteinExistence type="predicted"/>
<feature type="compositionally biased region" description="Basic residues" evidence="1">
    <location>
        <begin position="373"/>
        <end position="382"/>
    </location>
</feature>
<feature type="region of interest" description="Disordered" evidence="1">
    <location>
        <begin position="145"/>
        <end position="246"/>
    </location>
</feature>
<dbReference type="AlphaFoldDB" id="A0A6A6Q437"/>
<organism evidence="3 4">
    <name type="scientific">Neohortaea acidophila</name>
    <dbReference type="NCBI Taxonomy" id="245834"/>
    <lineage>
        <taxon>Eukaryota</taxon>
        <taxon>Fungi</taxon>
        <taxon>Dikarya</taxon>
        <taxon>Ascomycota</taxon>
        <taxon>Pezizomycotina</taxon>
        <taxon>Dothideomycetes</taxon>
        <taxon>Dothideomycetidae</taxon>
        <taxon>Mycosphaerellales</taxon>
        <taxon>Teratosphaeriaceae</taxon>
        <taxon>Neohortaea</taxon>
    </lineage>
</organism>
<keyword evidence="4" id="KW-1185">Reference proteome</keyword>
<feature type="compositionally biased region" description="Low complexity" evidence="1">
    <location>
        <begin position="402"/>
        <end position="414"/>
    </location>
</feature>
<dbReference type="RefSeq" id="XP_033593368.1">
    <property type="nucleotide sequence ID" value="XM_033732769.1"/>
</dbReference>
<dbReference type="Gene3D" id="3.40.50.1820">
    <property type="entry name" value="alpha/beta hydrolase"/>
    <property type="match status" value="1"/>
</dbReference>
<dbReference type="GeneID" id="54473771"/>
<feature type="compositionally biased region" description="Low complexity" evidence="1">
    <location>
        <begin position="358"/>
        <end position="369"/>
    </location>
</feature>
<evidence type="ECO:0000256" key="1">
    <source>
        <dbReference type="SAM" id="MobiDB-lite"/>
    </source>
</evidence>
<evidence type="ECO:0000313" key="3">
    <source>
        <dbReference type="EMBL" id="KAF2486799.1"/>
    </source>
</evidence>
<feature type="region of interest" description="Disordered" evidence="1">
    <location>
        <begin position="839"/>
        <end position="871"/>
    </location>
</feature>
<dbReference type="InterPro" id="IPR000073">
    <property type="entry name" value="AB_hydrolase_1"/>
</dbReference>
<dbReference type="PANTHER" id="PTHR43433">
    <property type="entry name" value="HYDROLASE, ALPHA/BETA FOLD FAMILY PROTEIN"/>
    <property type="match status" value="1"/>
</dbReference>
<dbReference type="OrthoDB" id="435520at2759"/>
<feature type="region of interest" description="Disordered" evidence="1">
    <location>
        <begin position="276"/>
        <end position="422"/>
    </location>
</feature>
<feature type="compositionally biased region" description="Polar residues" evidence="1">
    <location>
        <begin position="1"/>
        <end position="11"/>
    </location>
</feature>
<feature type="compositionally biased region" description="Low complexity" evidence="1">
    <location>
        <begin position="161"/>
        <end position="170"/>
    </location>
</feature>
<dbReference type="EMBL" id="MU001632">
    <property type="protein sequence ID" value="KAF2486799.1"/>
    <property type="molecule type" value="Genomic_DNA"/>
</dbReference>
<dbReference type="InterPro" id="IPR029058">
    <property type="entry name" value="AB_hydrolase_fold"/>
</dbReference>
<reference evidence="3" key="1">
    <citation type="journal article" date="2020" name="Stud. Mycol.">
        <title>101 Dothideomycetes genomes: a test case for predicting lifestyles and emergence of pathogens.</title>
        <authorList>
            <person name="Haridas S."/>
            <person name="Albert R."/>
            <person name="Binder M."/>
            <person name="Bloem J."/>
            <person name="Labutti K."/>
            <person name="Salamov A."/>
            <person name="Andreopoulos B."/>
            <person name="Baker S."/>
            <person name="Barry K."/>
            <person name="Bills G."/>
            <person name="Bluhm B."/>
            <person name="Cannon C."/>
            <person name="Castanera R."/>
            <person name="Culley D."/>
            <person name="Daum C."/>
            <person name="Ezra D."/>
            <person name="Gonzalez J."/>
            <person name="Henrissat B."/>
            <person name="Kuo A."/>
            <person name="Liang C."/>
            <person name="Lipzen A."/>
            <person name="Lutzoni F."/>
            <person name="Magnuson J."/>
            <person name="Mondo S."/>
            <person name="Nolan M."/>
            <person name="Ohm R."/>
            <person name="Pangilinan J."/>
            <person name="Park H.-J."/>
            <person name="Ramirez L."/>
            <person name="Alfaro M."/>
            <person name="Sun H."/>
            <person name="Tritt A."/>
            <person name="Yoshinaga Y."/>
            <person name="Zwiers L.-H."/>
            <person name="Turgeon B."/>
            <person name="Goodwin S."/>
            <person name="Spatafora J."/>
            <person name="Crous P."/>
            <person name="Grigoriev I."/>
        </authorList>
    </citation>
    <scope>NUCLEOTIDE SEQUENCE</scope>
    <source>
        <strain evidence="3">CBS 113389</strain>
    </source>
</reference>
<evidence type="ECO:0000313" key="4">
    <source>
        <dbReference type="Proteomes" id="UP000799767"/>
    </source>
</evidence>
<evidence type="ECO:0000259" key="2">
    <source>
        <dbReference type="Pfam" id="PF00561"/>
    </source>
</evidence>
<gene>
    <name evidence="3" type="ORF">BDY17DRAFT_292132</name>
</gene>
<dbReference type="InterPro" id="IPR050471">
    <property type="entry name" value="AB_hydrolase"/>
</dbReference>
<dbReference type="Pfam" id="PF00561">
    <property type="entry name" value="Abhydrolase_1"/>
    <property type="match status" value="1"/>
</dbReference>
<accession>A0A6A6Q437</accession>
<name>A0A6A6Q437_9PEZI</name>
<feature type="compositionally biased region" description="Basic and acidic residues" evidence="1">
    <location>
        <begin position="295"/>
        <end position="307"/>
    </location>
</feature>
<feature type="domain" description="AB hydrolase-1" evidence="2">
    <location>
        <begin position="688"/>
        <end position="813"/>
    </location>
</feature>
<feature type="compositionally biased region" description="Polar residues" evidence="1">
    <location>
        <begin position="586"/>
        <end position="608"/>
    </location>
</feature>
<feature type="compositionally biased region" description="Polar residues" evidence="1">
    <location>
        <begin position="537"/>
        <end position="549"/>
    </location>
</feature>
<dbReference type="Proteomes" id="UP000799767">
    <property type="component" value="Unassembled WGS sequence"/>
</dbReference>
<feature type="compositionally biased region" description="Polar residues" evidence="1">
    <location>
        <begin position="452"/>
        <end position="468"/>
    </location>
</feature>
<sequence length="1064" mass="116712">MATTLSQSSHLRSWDPDRRPQSQPQSTPRDRRRSERHRIQARGADPVIINSILESFDALHSPTILAAEDHSFVPVYTPSRPHTAGEATSSTSTLSHAAARGFGMEYGHSLTMDDETGIIDAALAPIVGTSRAPFDVGVLTYRPTRSPSFMSVRSSERRRSSSFGSRTSASIAAKGKDSPNRYKLSSESWVKQGPSSPGSPPKDLLHGETSVLRRKSSDESARAPPSRIELTPTPTPFEPPSTRSVSRAEQIIALASAPRGGRSKRRIYLTDTASVDEERAETELPASITEVPELSPRDQTLRRKADADVDSTVQRILEEHVKMEEVRRQQQQQKGEGSQITPKDTSPARGSIVDSIPLRTSSLRQSSRSPAPGKKRERKSKRKSETARTAKLKAGAHRDSLVSSVSSQDIPDSSWNDLGEEDETVRRIFELRELRKARLLEPPQSPIRGLSPSANSDMSFLSQASTRSADAGAGSPLRSIVDRNVSESSPSVQRKVARATELAVPSFVEQSNSSSNLSQSKGTPSRDKFARHDTSSSRRPPSAMSNGSLATPIRLDYSYTDALDVLQDGRPEIRNTSPVPLALPVRNTSGLSSTVRESPESTSGNSRSKPSRWKTFQHPDLPLSGERKSSRRTPSLDNEPDWARAQPDTVELAVREYLQAPRLNQRIKHPLTGRLISFSEVGDREGAAVIVCLGMGLTRYVSAFYDELAATLRLRLITLDRPGVGNSEPYPANDKSGPLSWPDDVLAVCQHLGITKFSILAHSAGAIYALATALILPHLVKGRLHLLSPWIPPSQLETFSHATASPTPGAVLPRSQRLLRVLPTPFFKAANASFMNVTSSSLRPGSKAKTRPESRQSNLNITPETRPASMNGHRRESMMLMDQFMPEMNPTDPFPSKSSRNSTIHTSANATPKRASFAFASASLTAADYVEQERKHEYTALLTQRTWELATRDSNPATDLLVCLERHHDIGFRYTDVHQQVVIMHGSEDKRVPVANVRWLAEQMNRHAAAFRDSRVSSEEGEILDGPGCEMRVLEGEGHGLMASPLIMGDVLTEIAGYWRGGAL</sequence>
<protein>
    <recommendedName>
        <fullName evidence="2">AB hydrolase-1 domain-containing protein</fullName>
    </recommendedName>
</protein>